<evidence type="ECO:0008006" key="4">
    <source>
        <dbReference type="Google" id="ProtNLM"/>
    </source>
</evidence>
<evidence type="ECO:0000313" key="2">
    <source>
        <dbReference type="EMBL" id="TGO38849.1"/>
    </source>
</evidence>
<feature type="compositionally biased region" description="Low complexity" evidence="1">
    <location>
        <begin position="430"/>
        <end position="448"/>
    </location>
</feature>
<keyword evidence="3" id="KW-1185">Reference proteome</keyword>
<accession>A0A4Z1GT80</accession>
<dbReference type="Proteomes" id="UP000297814">
    <property type="component" value="Unassembled WGS sequence"/>
</dbReference>
<dbReference type="CDD" id="cd01709">
    <property type="entry name" value="RT_like_1"/>
    <property type="match status" value="1"/>
</dbReference>
<comment type="caution">
    <text evidence="2">The sequence shown here is derived from an EMBL/GenBank/DDBJ whole genome shotgun (WGS) entry which is preliminary data.</text>
</comment>
<gene>
    <name evidence="2" type="ORF">BHYA_0066g00380</name>
</gene>
<sequence>MSGGVFSETLQSITTTKLTELSKKRHHFESQKDALSDKLSNELDQRKRLKLLLEGVKESFAITTSITKKRSHDSSIKLSPLELLVKNLEKFIAQAEYDPSISDKTLEQWEKYLVRHIDVQSSKHQYATLYGELVTEWLSAEQQQKAVDVANDTSEIDEEFQKVKKESVARTEGRANWEDLVFQPFETDHKAIMAYLNTLFGMDGKNGQAKKALISLRKEVETFGNTLSAPGQFNPTVLRWIINGLISSGLLSEEKRAALKDFLASPVILTEVADVLNMRLASIDIWEWNRDIAVEQRRHLNGTHHMFIDEDLLEALFLQYIGVKWSVFFKKAFTDFSNFDGAWSKLSKPIPPIDQARRDFYLGPSYYRQGSVMEKREELYKSIYFMSQLPDSEQDEQADQDGVEEANYDMLELSRPQMSLRQGPAMSSRSLMQAQQAQYTQVSQLSQQAPPPAPKRKRAKLQVQTTGFDSTADALTDFDFDSFLNTNEGDSDSLPKTPMEIKQFILHLLSTEIIINTKVHGEISCARSEFESFGPSLPHSTIFCVLEFFGLSVKWSRFFQKFLEAPLKFIDDDISVEARIRKRGVPGAHALSAVCGETILFCLDYAVNQSTDGVQLYRMHDDFWIWSPSHQSVVKGWNSILQFSEIMGVTLNKGKTGSVRITSSGSKQPMDPSLPVGDIRWGFLKLDPITGHFTIDQPMVDQHVSELQSQLRDKKSVFSWIQAWNTYAGRFFTSNFGKPSNSFGRAHVDAMLSSFRHIQNLIFTNTNVVSYLKDTLKERFGIDNVPDGYLYFPTSLGGLELHNPFIGLLQLRDGVYEIPETLMDNLFEAEIEAYRVAKDNFEKRAPQVNVAMARQWQYGGRNLPDLQTFMSFEEFTRYREHPSNFREGTLFEVFENLLKQPSKESADWDESDMILAKAIEGGLSSVFEGMDMGYWKWVMKLYGEEMIERFGGLAVVDKGLLPTGMVNLVRSGKVQWQG</sequence>
<dbReference type="PANTHER" id="PTHR37015:SF2">
    <property type="entry name" value="REVERSE TRANSCRIPTASE DOMAIN-CONTAINING PROTEIN"/>
    <property type="match status" value="1"/>
</dbReference>
<protein>
    <recommendedName>
        <fullName evidence="4">Reverse transcriptase domain-containing protein</fullName>
    </recommendedName>
</protein>
<evidence type="ECO:0000313" key="3">
    <source>
        <dbReference type="Proteomes" id="UP000297814"/>
    </source>
</evidence>
<dbReference type="EMBL" id="PQXK01000066">
    <property type="protein sequence ID" value="TGO38849.1"/>
    <property type="molecule type" value="Genomic_DNA"/>
</dbReference>
<organism evidence="2 3">
    <name type="scientific">Botrytis hyacinthi</name>
    <dbReference type="NCBI Taxonomy" id="278943"/>
    <lineage>
        <taxon>Eukaryota</taxon>
        <taxon>Fungi</taxon>
        <taxon>Dikarya</taxon>
        <taxon>Ascomycota</taxon>
        <taxon>Pezizomycotina</taxon>
        <taxon>Leotiomycetes</taxon>
        <taxon>Helotiales</taxon>
        <taxon>Sclerotiniaceae</taxon>
        <taxon>Botrytis</taxon>
    </lineage>
</organism>
<evidence type="ECO:0000256" key="1">
    <source>
        <dbReference type="SAM" id="MobiDB-lite"/>
    </source>
</evidence>
<feature type="region of interest" description="Disordered" evidence="1">
    <location>
        <begin position="422"/>
        <end position="458"/>
    </location>
</feature>
<reference evidence="2 3" key="1">
    <citation type="submission" date="2017-12" db="EMBL/GenBank/DDBJ databases">
        <title>Comparative genomics of Botrytis spp.</title>
        <authorList>
            <person name="Valero-Jimenez C.A."/>
            <person name="Tapia P."/>
            <person name="Veloso J."/>
            <person name="Silva-Moreno E."/>
            <person name="Staats M."/>
            <person name="Valdes J.H."/>
            <person name="Van Kan J.A.L."/>
        </authorList>
    </citation>
    <scope>NUCLEOTIDE SEQUENCE [LARGE SCALE GENOMIC DNA]</scope>
    <source>
        <strain evidence="2 3">Bh0001</strain>
    </source>
</reference>
<proteinExistence type="predicted"/>
<dbReference type="PANTHER" id="PTHR37015">
    <property type="entry name" value="REVERSE TRANSCRIPTASE DOMAIN-CONTAINING PROTEIN"/>
    <property type="match status" value="1"/>
</dbReference>
<name>A0A4Z1GT80_9HELO</name>
<dbReference type="AlphaFoldDB" id="A0A4Z1GT80"/>